<dbReference type="GO" id="GO:0043531">
    <property type="term" value="F:ADP binding"/>
    <property type="evidence" value="ECO:0007669"/>
    <property type="project" value="InterPro"/>
</dbReference>
<evidence type="ECO:0000313" key="13">
    <source>
        <dbReference type="EMBL" id="KAG8368556.1"/>
    </source>
</evidence>
<keyword evidence="10" id="KW-0067">ATP-binding</keyword>
<evidence type="ECO:0000256" key="8">
    <source>
        <dbReference type="ARBA" id="ARBA00022741"/>
    </source>
</evidence>
<reference evidence="13" key="1">
    <citation type="submission" date="2019-10" db="EMBL/GenBank/DDBJ databases">
        <authorList>
            <person name="Zhang R."/>
            <person name="Pan Y."/>
            <person name="Wang J."/>
            <person name="Ma R."/>
            <person name="Yu S."/>
        </authorList>
    </citation>
    <scope>NUCLEOTIDE SEQUENCE</scope>
    <source>
        <strain evidence="13">LA-IB0</strain>
        <tissue evidence="13">Leaf</tissue>
    </source>
</reference>
<dbReference type="Gene3D" id="3.80.10.10">
    <property type="entry name" value="Ribonuclease Inhibitor"/>
    <property type="match status" value="1"/>
</dbReference>
<evidence type="ECO:0000313" key="14">
    <source>
        <dbReference type="Proteomes" id="UP000826271"/>
    </source>
</evidence>
<accession>A0AAV6WDH5</accession>
<comment type="similarity">
    <text evidence="3">Belongs to the disease resistance NB-LRR family.</text>
</comment>
<dbReference type="PRINTS" id="PR00364">
    <property type="entry name" value="DISEASERSIST"/>
</dbReference>
<dbReference type="PANTHER" id="PTHR23155:SF1152">
    <property type="entry name" value="AAA+ ATPASE DOMAIN-CONTAINING PROTEIN"/>
    <property type="match status" value="1"/>
</dbReference>
<proteinExistence type="inferred from homology"/>
<evidence type="ECO:0000256" key="7">
    <source>
        <dbReference type="ARBA" id="ARBA00022737"/>
    </source>
</evidence>
<dbReference type="GO" id="GO:0005524">
    <property type="term" value="F:ATP binding"/>
    <property type="evidence" value="ECO:0007669"/>
    <property type="project" value="UniProtKB-KW"/>
</dbReference>
<feature type="domain" description="NB-ARC" evidence="11">
    <location>
        <begin position="10"/>
        <end position="109"/>
    </location>
</feature>
<name>A0AAV6WDH5_9LAMI</name>
<dbReference type="Gene3D" id="3.40.50.300">
    <property type="entry name" value="P-loop containing nucleotide triphosphate hydrolases"/>
    <property type="match status" value="1"/>
</dbReference>
<gene>
    <name evidence="13" type="ORF">BUALT_Bualt15G0057800</name>
</gene>
<keyword evidence="9" id="KW-0611">Plant defense</keyword>
<dbReference type="InterPro" id="IPR044974">
    <property type="entry name" value="Disease_R_plants"/>
</dbReference>
<evidence type="ECO:0000259" key="11">
    <source>
        <dbReference type="Pfam" id="PF00931"/>
    </source>
</evidence>
<protein>
    <recommendedName>
        <fullName evidence="15">NB-ARC domain-containing protein</fullName>
    </recommendedName>
</protein>
<keyword evidence="5" id="KW-0433">Leucine-rich repeat</keyword>
<dbReference type="PANTHER" id="PTHR23155">
    <property type="entry name" value="DISEASE RESISTANCE PROTEIN RP"/>
    <property type="match status" value="1"/>
</dbReference>
<dbReference type="SUPFAM" id="SSF52058">
    <property type="entry name" value="L domain-like"/>
    <property type="match status" value="1"/>
</dbReference>
<organism evidence="13 14">
    <name type="scientific">Buddleja alternifolia</name>
    <dbReference type="NCBI Taxonomy" id="168488"/>
    <lineage>
        <taxon>Eukaryota</taxon>
        <taxon>Viridiplantae</taxon>
        <taxon>Streptophyta</taxon>
        <taxon>Embryophyta</taxon>
        <taxon>Tracheophyta</taxon>
        <taxon>Spermatophyta</taxon>
        <taxon>Magnoliopsida</taxon>
        <taxon>eudicotyledons</taxon>
        <taxon>Gunneridae</taxon>
        <taxon>Pentapetalae</taxon>
        <taxon>asterids</taxon>
        <taxon>lamiids</taxon>
        <taxon>Lamiales</taxon>
        <taxon>Scrophulariaceae</taxon>
        <taxon>Buddlejeae</taxon>
        <taxon>Buddleja</taxon>
    </lineage>
</organism>
<dbReference type="InterPro" id="IPR042197">
    <property type="entry name" value="Apaf_helical"/>
</dbReference>
<evidence type="ECO:0000256" key="5">
    <source>
        <dbReference type="ARBA" id="ARBA00022614"/>
    </source>
</evidence>
<keyword evidence="14" id="KW-1185">Reference proteome</keyword>
<dbReference type="Gene3D" id="1.10.10.10">
    <property type="entry name" value="Winged helix-like DNA-binding domain superfamily/Winged helix DNA-binding domain"/>
    <property type="match status" value="1"/>
</dbReference>
<dbReference type="Proteomes" id="UP000826271">
    <property type="component" value="Unassembled WGS sequence"/>
</dbReference>
<dbReference type="InterPro" id="IPR036388">
    <property type="entry name" value="WH-like_DNA-bd_sf"/>
</dbReference>
<dbReference type="GO" id="GO:0005737">
    <property type="term" value="C:cytoplasm"/>
    <property type="evidence" value="ECO:0007669"/>
    <property type="project" value="UniProtKB-SubCell"/>
</dbReference>
<dbReference type="Gene3D" id="1.10.8.430">
    <property type="entry name" value="Helical domain of apoptotic protease-activating factors"/>
    <property type="match status" value="1"/>
</dbReference>
<keyword evidence="8" id="KW-0547">Nucleotide-binding</keyword>
<dbReference type="AlphaFoldDB" id="A0AAV6WDH5"/>
<dbReference type="FunFam" id="1.10.10.10:FF:000322">
    <property type="entry name" value="Probable disease resistance protein At1g63360"/>
    <property type="match status" value="1"/>
</dbReference>
<evidence type="ECO:0000259" key="12">
    <source>
        <dbReference type="Pfam" id="PF23559"/>
    </source>
</evidence>
<dbReference type="Pfam" id="PF00931">
    <property type="entry name" value="NB-ARC"/>
    <property type="match status" value="1"/>
</dbReference>
<dbReference type="InterPro" id="IPR027417">
    <property type="entry name" value="P-loop_NTPase"/>
</dbReference>
<keyword evidence="4" id="KW-0963">Cytoplasm</keyword>
<comment type="subcellular location">
    <subcellularLocation>
        <location evidence="2">Cytoplasm</location>
    </subcellularLocation>
</comment>
<evidence type="ECO:0000256" key="4">
    <source>
        <dbReference type="ARBA" id="ARBA00022490"/>
    </source>
</evidence>
<evidence type="ECO:0000256" key="1">
    <source>
        <dbReference type="ARBA" id="ARBA00002074"/>
    </source>
</evidence>
<comment type="function">
    <text evidence="1">Confers resistance to late blight (Phytophthora infestans) races carrying the avirulence gene Avr1. Resistance proteins guard the plant against pathogens that contain an appropriate avirulence protein via an indirect interaction with this avirulence protein. That triggers a defense system including the hypersensitive response, which restricts the pathogen growth.</text>
</comment>
<dbReference type="InterPro" id="IPR032675">
    <property type="entry name" value="LRR_dom_sf"/>
</dbReference>
<evidence type="ECO:0000256" key="3">
    <source>
        <dbReference type="ARBA" id="ARBA00008894"/>
    </source>
</evidence>
<evidence type="ECO:0000256" key="2">
    <source>
        <dbReference type="ARBA" id="ARBA00004496"/>
    </source>
</evidence>
<dbReference type="InterPro" id="IPR002182">
    <property type="entry name" value="NB-ARC"/>
</dbReference>
<feature type="domain" description="Disease resistance protein winged helix" evidence="12">
    <location>
        <begin position="191"/>
        <end position="262"/>
    </location>
</feature>
<evidence type="ECO:0000256" key="10">
    <source>
        <dbReference type="ARBA" id="ARBA00022840"/>
    </source>
</evidence>
<dbReference type="EMBL" id="WHWC01000015">
    <property type="protein sequence ID" value="KAG8368556.1"/>
    <property type="molecule type" value="Genomic_DNA"/>
</dbReference>
<dbReference type="InterPro" id="IPR058922">
    <property type="entry name" value="WHD_DRP"/>
</dbReference>
<evidence type="ECO:0008006" key="15">
    <source>
        <dbReference type="Google" id="ProtNLM"/>
    </source>
</evidence>
<evidence type="ECO:0000256" key="9">
    <source>
        <dbReference type="ARBA" id="ARBA00022821"/>
    </source>
</evidence>
<keyword evidence="6" id="KW-0381">Hypersensitive response</keyword>
<sequence>MLLGVLRCVTNVSGEIYEKSEEELIVQVYQSLKGRKYLIVLDDMWDTRAWDDLRRTFPDDNNGSRIMLTSRLRDVAVHASPNIPSHYLHCLSADESWELLCSKIFVNESCPVELVEIGKQIACKCQGLPLALVVLGGLLSKMNKKLDVWEEVAKSVGSLVMEDAEHCQNVLALSYNHLPDHLKPCFLYMGIFPEDYEISVKKLIYLWIAEGFIRPRKVKSFEEAAEEYLEDLVTRSFVFVKRKRSNGRMKICYIHDLMRDLCLRESQKHNFLHVINNCKQLPVENPYHGLHRHLRVGQIPQNIVYNLRRLSFHSNIRMYIGGTSFPYTRSVMCFETVSFSDHRADLGMNPILLKVLDIMNMHLTVVPDEILCLTQLKLVFLRIPNLKKLGVRETEEDHHLRGWIENLVYLEELETLKYTFSNPFVSSSLKPFRLPLSDNFPQKLVKLTLSGTSFPWEDMLKLSKLPKLEVLKLRNYAFSGALWRSREGGFCCLKFLLIGSTDLEVWEADVTHFPKLERLFLRHCRYLKEIPCGIVESPRLENITLHCCKDSAVMSARNLQEEQESMGNVGLTIHITKR</sequence>
<comment type="caution">
    <text evidence="13">The sequence shown here is derived from an EMBL/GenBank/DDBJ whole genome shotgun (WGS) entry which is preliminary data.</text>
</comment>
<dbReference type="Pfam" id="PF23559">
    <property type="entry name" value="WHD_DRP"/>
    <property type="match status" value="1"/>
</dbReference>
<dbReference type="GO" id="GO:0009626">
    <property type="term" value="P:plant-type hypersensitive response"/>
    <property type="evidence" value="ECO:0007669"/>
    <property type="project" value="UniProtKB-KW"/>
</dbReference>
<dbReference type="SUPFAM" id="SSF52540">
    <property type="entry name" value="P-loop containing nucleoside triphosphate hydrolases"/>
    <property type="match status" value="1"/>
</dbReference>
<evidence type="ECO:0000256" key="6">
    <source>
        <dbReference type="ARBA" id="ARBA00022667"/>
    </source>
</evidence>
<keyword evidence="7" id="KW-0677">Repeat</keyword>